<reference evidence="3" key="1">
    <citation type="submission" date="2021-09" db="EMBL/GenBank/DDBJ databases">
        <authorList>
            <consortium name="Pathogen Informatics"/>
        </authorList>
    </citation>
    <scope>NUCLEOTIDE SEQUENCE</scope>
    <source>
        <strain evidence="3">PvW1</strain>
    </source>
</reference>
<evidence type="ECO:0000313" key="4">
    <source>
        <dbReference type="Proteomes" id="UP000779233"/>
    </source>
</evidence>
<comment type="caution">
    <text evidence="3">The sequence shown here is derived from an EMBL/GenBank/DDBJ whole genome shotgun (WGS) entry which is preliminary data.</text>
</comment>
<accession>A0A8S4HJZ1</accession>
<dbReference type="InterPro" id="IPR008780">
    <property type="entry name" value="Plasmodium_Vir"/>
</dbReference>
<dbReference type="Proteomes" id="UP000779233">
    <property type="component" value="Unassembled WGS sequence"/>
</dbReference>
<keyword evidence="2" id="KW-1133">Transmembrane helix</keyword>
<feature type="coiled-coil region" evidence="1">
    <location>
        <begin position="304"/>
        <end position="331"/>
    </location>
</feature>
<sequence>MNYPTIGRIGDDEAASSDYTLLKDLTLYEFYNLLDDELVNSNGSHCTYTHCNDQIASMHTNGVQLINLCKKCCNIILNVHHILDRCKASDDNKKCQYMSHWLYDKVISITKDANLVSNLYVVLSMYSGFNKEKFKNCTLENFNVDKEAFNKKHILYEFLESYDDMKNKIDNPNELYTPLYCKHIKENFNFYNRIKDNCTKDTCKYYKDLQNFKEKFNKPDLLKFIYEKCNYENASCSPGSNETDDVPCLQAKGSPFIFHILGIDPDDIVNVLLNVAIMSAPILAVFLILFKFTPFGSKLSRLKAKRQKNGRKKKEENIEDYMNNYAAYVDNVMKNRVNVSYHAS</sequence>
<keyword evidence="2" id="KW-0472">Membrane</keyword>
<keyword evidence="1" id="KW-0175">Coiled coil</keyword>
<dbReference type="EMBL" id="CAJZCX010000011">
    <property type="protein sequence ID" value="CAG9480928.1"/>
    <property type="molecule type" value="Genomic_DNA"/>
</dbReference>
<feature type="transmembrane region" description="Helical" evidence="2">
    <location>
        <begin position="271"/>
        <end position="293"/>
    </location>
</feature>
<protein>
    <submittedName>
        <fullName evidence="3">(malaria parasite P. vivax) hypothetical protein</fullName>
    </submittedName>
</protein>
<proteinExistence type="predicted"/>
<evidence type="ECO:0000256" key="1">
    <source>
        <dbReference type="SAM" id="Coils"/>
    </source>
</evidence>
<gene>
    <name evidence="3" type="ORF">PVW1_070045900</name>
</gene>
<keyword evidence="2" id="KW-0812">Transmembrane</keyword>
<evidence type="ECO:0000313" key="3">
    <source>
        <dbReference type="EMBL" id="CAG9480928.1"/>
    </source>
</evidence>
<name>A0A8S4HJZ1_PLAVI</name>
<organism evidence="3 4">
    <name type="scientific">Plasmodium vivax</name>
    <name type="common">malaria parasite P. vivax</name>
    <dbReference type="NCBI Taxonomy" id="5855"/>
    <lineage>
        <taxon>Eukaryota</taxon>
        <taxon>Sar</taxon>
        <taxon>Alveolata</taxon>
        <taxon>Apicomplexa</taxon>
        <taxon>Aconoidasida</taxon>
        <taxon>Haemosporida</taxon>
        <taxon>Plasmodiidae</taxon>
        <taxon>Plasmodium</taxon>
        <taxon>Plasmodium (Plasmodium)</taxon>
    </lineage>
</organism>
<dbReference type="AlphaFoldDB" id="A0A8S4HJZ1"/>
<dbReference type="VEuPathDB" id="PlasmoDB:PVPAM_000012000"/>
<dbReference type="Pfam" id="PF05795">
    <property type="entry name" value="Plasmodium_Vir"/>
    <property type="match status" value="2"/>
</dbReference>
<evidence type="ECO:0000256" key="2">
    <source>
        <dbReference type="SAM" id="Phobius"/>
    </source>
</evidence>